<keyword evidence="3" id="KW-1185">Reference proteome</keyword>
<proteinExistence type="predicted"/>
<dbReference type="EMBL" id="JACIGI010000021">
    <property type="protein sequence ID" value="MBB4286764.1"/>
    <property type="molecule type" value="Genomic_DNA"/>
</dbReference>
<evidence type="ECO:0000256" key="1">
    <source>
        <dbReference type="SAM" id="SignalP"/>
    </source>
</evidence>
<organism evidence="2 3">
    <name type="scientific">Roseospira goensis</name>
    <dbReference type="NCBI Taxonomy" id="391922"/>
    <lineage>
        <taxon>Bacteria</taxon>
        <taxon>Pseudomonadati</taxon>
        <taxon>Pseudomonadota</taxon>
        <taxon>Alphaproteobacteria</taxon>
        <taxon>Rhodospirillales</taxon>
        <taxon>Rhodospirillaceae</taxon>
        <taxon>Roseospira</taxon>
    </lineage>
</organism>
<dbReference type="RefSeq" id="WP_184435898.1">
    <property type="nucleotide sequence ID" value="NZ_JACIGI010000021.1"/>
</dbReference>
<gene>
    <name evidence="2" type="ORF">GGD88_002505</name>
</gene>
<comment type="caution">
    <text evidence="2">The sequence shown here is derived from an EMBL/GenBank/DDBJ whole genome shotgun (WGS) entry which is preliminary data.</text>
</comment>
<evidence type="ECO:0000313" key="2">
    <source>
        <dbReference type="EMBL" id="MBB4286764.1"/>
    </source>
</evidence>
<name>A0A7W6S244_9PROT</name>
<dbReference type="Proteomes" id="UP000555728">
    <property type="component" value="Unassembled WGS sequence"/>
</dbReference>
<accession>A0A7W6S244</accession>
<keyword evidence="1" id="KW-0732">Signal</keyword>
<dbReference type="AlphaFoldDB" id="A0A7W6S244"/>
<feature type="chain" id="PRO_5030912074" evidence="1">
    <location>
        <begin position="28"/>
        <end position="194"/>
    </location>
</feature>
<reference evidence="2 3" key="1">
    <citation type="submission" date="2020-08" db="EMBL/GenBank/DDBJ databases">
        <title>Genome sequencing of Purple Non-Sulfur Bacteria from various extreme environments.</title>
        <authorList>
            <person name="Mayer M."/>
        </authorList>
    </citation>
    <scope>NUCLEOTIDE SEQUENCE [LARGE SCALE GENOMIC DNA]</scope>
    <source>
        <strain evidence="2 3">JA135</strain>
    </source>
</reference>
<evidence type="ECO:0000313" key="3">
    <source>
        <dbReference type="Proteomes" id="UP000555728"/>
    </source>
</evidence>
<sequence length="194" mass="20122">MTRFAQVLAAALTGAALMSVTALPAHADDVEDSIQAALEAYQAGDIALAKEELDFASQLLSQMKAAGLADFLPQPLAGWTRQDAETQAMGAAMMGGGLSASAAYEKDGGETVTIEFLADNPMVTAMAGMFGNSAAMGAMGTVKRINRQKVVLTNDGQLQALVNNRILVQIGGSAGAEDKEAYFSAIDIDGLKDF</sequence>
<protein>
    <submittedName>
        <fullName evidence="2">Uncharacterized protein</fullName>
    </submittedName>
</protein>
<feature type="signal peptide" evidence="1">
    <location>
        <begin position="1"/>
        <end position="27"/>
    </location>
</feature>